<comment type="caution">
    <text evidence="10">The sequence shown here is derived from an EMBL/GenBank/DDBJ whole genome shotgun (WGS) entry which is preliminary data.</text>
</comment>
<evidence type="ECO:0000256" key="4">
    <source>
        <dbReference type="ARBA" id="ARBA00023204"/>
    </source>
</evidence>
<evidence type="ECO:0000259" key="8">
    <source>
        <dbReference type="SMART" id="SM01031"/>
    </source>
</evidence>
<evidence type="ECO:0000256" key="6">
    <source>
        <dbReference type="SAM" id="MobiDB-lite"/>
    </source>
</evidence>
<feature type="region of interest" description="Disordered" evidence="6">
    <location>
        <begin position="691"/>
        <end position="712"/>
    </location>
</feature>
<reference evidence="10 11" key="1">
    <citation type="journal article" date="2016" name="Genome Biol. Evol.">
        <title>Gene Family Evolution Reflects Adaptation to Soil Environmental Stressors in the Genome of the Collembolan Orchesella cincta.</title>
        <authorList>
            <person name="Faddeeva-Vakhrusheva A."/>
            <person name="Derks M.F."/>
            <person name="Anvar S.Y."/>
            <person name="Agamennone V."/>
            <person name="Suring W."/>
            <person name="Smit S."/>
            <person name="van Straalen N.M."/>
            <person name="Roelofs D."/>
        </authorList>
    </citation>
    <scope>NUCLEOTIDE SEQUENCE [LARGE SCALE GENOMIC DNA]</scope>
    <source>
        <tissue evidence="10">Mixed pool</tissue>
    </source>
</reference>
<dbReference type="SMART" id="SM01031">
    <property type="entry name" value="BHD_2"/>
    <property type="match status" value="1"/>
</dbReference>
<dbReference type="GO" id="GO:0005737">
    <property type="term" value="C:cytoplasm"/>
    <property type="evidence" value="ECO:0007669"/>
    <property type="project" value="TreeGrafter"/>
</dbReference>
<dbReference type="Pfam" id="PF03835">
    <property type="entry name" value="Rad4"/>
    <property type="match status" value="1"/>
</dbReference>
<dbReference type="InterPro" id="IPR018325">
    <property type="entry name" value="Rad4/PNGase_transGLS-fold"/>
</dbReference>
<dbReference type="PANTHER" id="PTHR12135:SF0">
    <property type="entry name" value="DNA REPAIR PROTEIN COMPLEMENTING XP-C CELLS"/>
    <property type="match status" value="1"/>
</dbReference>
<organism evidence="10 11">
    <name type="scientific">Orchesella cincta</name>
    <name type="common">Springtail</name>
    <name type="synonym">Podura cincta</name>
    <dbReference type="NCBI Taxonomy" id="48709"/>
    <lineage>
        <taxon>Eukaryota</taxon>
        <taxon>Metazoa</taxon>
        <taxon>Ecdysozoa</taxon>
        <taxon>Arthropoda</taxon>
        <taxon>Hexapoda</taxon>
        <taxon>Collembola</taxon>
        <taxon>Entomobryomorpha</taxon>
        <taxon>Entomobryoidea</taxon>
        <taxon>Orchesellidae</taxon>
        <taxon>Orchesellinae</taxon>
        <taxon>Orchesella</taxon>
    </lineage>
</organism>
<dbReference type="InterPro" id="IPR036985">
    <property type="entry name" value="Transglutaminase-like_sf"/>
</dbReference>
<dbReference type="Proteomes" id="UP000094527">
    <property type="component" value="Unassembled WGS sequence"/>
</dbReference>
<accession>A0A1D2NBE2</accession>
<evidence type="ECO:0000259" key="7">
    <source>
        <dbReference type="SMART" id="SM01030"/>
    </source>
</evidence>
<feature type="domain" description="Rad4 beta-hairpin" evidence="7">
    <location>
        <begin position="466"/>
        <end position="518"/>
    </location>
</feature>
<dbReference type="InterPro" id="IPR038765">
    <property type="entry name" value="Papain-like_cys_pep_sf"/>
</dbReference>
<keyword evidence="11" id="KW-1185">Reference proteome</keyword>
<sequence length="712" mass="80900">MYLKMGDSKKKDKLDLSKLSARELLLIGENPSYFGSQPSSSGSGKISKSQSRSDDEEMSSDSSDDSDEVASDSESEDWEEVDDKHVEAELKRYDTGDSTTPTEGASNSQVASIPEGGLEIVIPQEGVFRKRTKGPTVEEILRREMNREITEHQEYLHKTTLLVQVARGLQLNEGINSDAVKNALKVRITGRGSPSLTASRKSLDLAQLESLVKWFRANLLVFKPSMVKNLEITRKDLSIEEFLAYQIMENTSLDADYYVMIFVAFLRLLKLVISLQPVPLKPPSADLIRIPRAKQAKENDNEDEDSTSTKKKKSTSRKKVVEKKKSPKKVKKATPGKKLGRKMISSSEDEGDEPKGTLAVKLGQDMWVEVFLREEERWISVDVHSSKFICDKELEVNATKPISYILGFDNNCKVKDVTRRYASQWLIDTPKLRVKQTWWSSALRRYTGRKTERDKEEDEFLDQHLLSLPVPNSMSQVKGHCLYVLRRHLHKYEALYPDNPPSVGFVKNEPVYSRKYVYTLHTRIGEEPYKIVKARPKYDKFTGARLPDAPSELFGPWQTEDFIPPIAQDGKVPRNEWGNVELFTEKLLPQGCVHLRLPGLQRIAKKLDIDCAPAVVGFDFGCGGSRPAFDGFVVCEEFQELLEDAWNKDQDEKVKKDDEKRLQKIYGNWRKLVKGVLIRDRLEKKYSINLSGKRKVDDSSSAAGPSKRTKGK</sequence>
<dbReference type="GO" id="GO:0071942">
    <property type="term" value="C:XPC complex"/>
    <property type="evidence" value="ECO:0007669"/>
    <property type="project" value="TreeGrafter"/>
</dbReference>
<feature type="domain" description="Rad4 beta-hairpin" evidence="9">
    <location>
        <begin position="572"/>
        <end position="646"/>
    </location>
</feature>
<feature type="compositionally biased region" description="Acidic residues" evidence="6">
    <location>
        <begin position="54"/>
        <end position="81"/>
    </location>
</feature>
<dbReference type="SMART" id="SM01032">
    <property type="entry name" value="BHD_3"/>
    <property type="match status" value="1"/>
</dbReference>
<dbReference type="InterPro" id="IPR018328">
    <property type="entry name" value="Rad4_beta-hairpin_dom3"/>
</dbReference>
<dbReference type="OMA" id="NREITEH"/>
<evidence type="ECO:0000313" key="11">
    <source>
        <dbReference type="Proteomes" id="UP000094527"/>
    </source>
</evidence>
<feature type="compositionally biased region" description="Low complexity" evidence="6">
    <location>
        <begin position="31"/>
        <end position="50"/>
    </location>
</feature>
<feature type="compositionally biased region" description="Basic residues" evidence="6">
    <location>
        <begin position="309"/>
        <end position="341"/>
    </location>
</feature>
<evidence type="ECO:0000256" key="1">
    <source>
        <dbReference type="ARBA" id="ARBA00004123"/>
    </source>
</evidence>
<dbReference type="SUPFAM" id="SSF54001">
    <property type="entry name" value="Cysteine proteinases"/>
    <property type="match status" value="1"/>
</dbReference>
<dbReference type="GO" id="GO:0000111">
    <property type="term" value="C:nucleotide-excision repair factor 2 complex"/>
    <property type="evidence" value="ECO:0007669"/>
    <property type="project" value="TreeGrafter"/>
</dbReference>
<feature type="compositionally biased region" description="Basic and acidic residues" evidence="6">
    <location>
        <begin position="82"/>
        <end position="95"/>
    </location>
</feature>
<protein>
    <submittedName>
        <fullName evidence="10">DNA repair protein</fullName>
    </submittedName>
</protein>
<dbReference type="GO" id="GO:0003684">
    <property type="term" value="F:damaged DNA binding"/>
    <property type="evidence" value="ECO:0007669"/>
    <property type="project" value="InterPro"/>
</dbReference>
<dbReference type="GO" id="GO:0006289">
    <property type="term" value="P:nucleotide-excision repair"/>
    <property type="evidence" value="ECO:0007669"/>
    <property type="project" value="InterPro"/>
</dbReference>
<dbReference type="Pfam" id="PF10403">
    <property type="entry name" value="BHD_1"/>
    <property type="match status" value="1"/>
</dbReference>
<dbReference type="InterPro" id="IPR018326">
    <property type="entry name" value="Rad4_beta-hairpin_dom1"/>
</dbReference>
<evidence type="ECO:0000256" key="3">
    <source>
        <dbReference type="ARBA" id="ARBA00022763"/>
    </source>
</evidence>
<comment type="subcellular location">
    <subcellularLocation>
        <location evidence="1">Nucleus</location>
    </subcellularLocation>
</comment>
<feature type="region of interest" description="Disordered" evidence="6">
    <location>
        <begin position="29"/>
        <end position="112"/>
    </location>
</feature>
<dbReference type="Gene3D" id="3.90.260.10">
    <property type="entry name" value="Transglutaminase-like"/>
    <property type="match status" value="1"/>
</dbReference>
<dbReference type="EMBL" id="LJIJ01000116">
    <property type="protein sequence ID" value="ODN02316.1"/>
    <property type="molecule type" value="Genomic_DNA"/>
</dbReference>
<dbReference type="PANTHER" id="PTHR12135">
    <property type="entry name" value="DNA REPAIR PROTEIN XP-C / RAD4"/>
    <property type="match status" value="1"/>
</dbReference>
<dbReference type="AlphaFoldDB" id="A0A1D2NBE2"/>
<feature type="compositionally biased region" description="Polar residues" evidence="6">
    <location>
        <begin position="96"/>
        <end position="111"/>
    </location>
</feature>
<dbReference type="Pfam" id="PF10405">
    <property type="entry name" value="BHD_3"/>
    <property type="match status" value="1"/>
</dbReference>
<dbReference type="Gene3D" id="2.20.20.110">
    <property type="entry name" value="Rad4, beta-hairpin domain BHD1"/>
    <property type="match status" value="1"/>
</dbReference>
<dbReference type="OrthoDB" id="300780at2759"/>
<dbReference type="SMART" id="SM01030">
    <property type="entry name" value="BHD_1"/>
    <property type="match status" value="1"/>
</dbReference>
<evidence type="ECO:0000259" key="9">
    <source>
        <dbReference type="SMART" id="SM01032"/>
    </source>
</evidence>
<keyword evidence="5" id="KW-0539">Nucleus</keyword>
<dbReference type="GO" id="GO:0003697">
    <property type="term" value="F:single-stranded DNA binding"/>
    <property type="evidence" value="ECO:0007669"/>
    <property type="project" value="TreeGrafter"/>
</dbReference>
<dbReference type="InterPro" id="IPR004583">
    <property type="entry name" value="DNA_repair_Rad4"/>
</dbReference>
<keyword evidence="4" id="KW-0234">DNA repair</keyword>
<feature type="domain" description="Rad4 beta-hairpin" evidence="8">
    <location>
        <begin position="520"/>
        <end position="565"/>
    </location>
</feature>
<evidence type="ECO:0000256" key="2">
    <source>
        <dbReference type="ARBA" id="ARBA00009525"/>
    </source>
</evidence>
<keyword evidence="3" id="KW-0227">DNA damage</keyword>
<gene>
    <name evidence="10" type="ORF">Ocin01_04354</name>
</gene>
<evidence type="ECO:0000313" key="10">
    <source>
        <dbReference type="EMBL" id="ODN02316.1"/>
    </source>
</evidence>
<dbReference type="InterPro" id="IPR018327">
    <property type="entry name" value="BHD_2"/>
</dbReference>
<dbReference type="FunFam" id="3.30.70.2460:FF:000001">
    <property type="entry name" value="DNA repair protein Rad4 family"/>
    <property type="match status" value="1"/>
</dbReference>
<comment type="similarity">
    <text evidence="2">Belongs to the XPC family.</text>
</comment>
<proteinExistence type="inferred from homology"/>
<evidence type="ECO:0000256" key="5">
    <source>
        <dbReference type="ARBA" id="ARBA00023242"/>
    </source>
</evidence>
<dbReference type="InterPro" id="IPR042488">
    <property type="entry name" value="Rad4_BHD3_sf"/>
</dbReference>
<dbReference type="GO" id="GO:0006298">
    <property type="term" value="P:mismatch repair"/>
    <property type="evidence" value="ECO:0007669"/>
    <property type="project" value="TreeGrafter"/>
</dbReference>
<feature type="region of interest" description="Disordered" evidence="6">
    <location>
        <begin position="289"/>
        <end position="356"/>
    </location>
</feature>
<dbReference type="Gene3D" id="3.30.70.2460">
    <property type="entry name" value="Rad4, beta-hairpin domain BHD3"/>
    <property type="match status" value="1"/>
</dbReference>
<dbReference type="STRING" id="48709.A0A1D2NBE2"/>
<name>A0A1D2NBE2_ORCCI</name>